<comment type="caution">
    <text evidence="2">The sequence shown here is derived from an EMBL/GenBank/DDBJ whole genome shotgun (WGS) entry which is preliminary data.</text>
</comment>
<gene>
    <name evidence="2" type="ORF">C2845_PM03G36030</name>
</gene>
<dbReference type="AlphaFoldDB" id="A0A3L6TE02"/>
<sequence length="75" mass="8184">MESTSLPLDLESHRQQERSFPAAVSMAGPSSPFVSPLDRSSPTPSPRRHNENSQSLNPTPLLSHVDPCFSAPPFQ</sequence>
<protein>
    <submittedName>
        <fullName evidence="2">Uncharacterized protein</fullName>
    </submittedName>
</protein>
<reference evidence="3" key="1">
    <citation type="journal article" date="2019" name="Nat. Commun.">
        <title>The genome of broomcorn millet.</title>
        <authorList>
            <person name="Zou C."/>
            <person name="Miki D."/>
            <person name="Li D."/>
            <person name="Tang Q."/>
            <person name="Xiao L."/>
            <person name="Rajput S."/>
            <person name="Deng P."/>
            <person name="Jia W."/>
            <person name="Huang R."/>
            <person name="Zhang M."/>
            <person name="Sun Y."/>
            <person name="Hu J."/>
            <person name="Fu X."/>
            <person name="Schnable P.S."/>
            <person name="Li F."/>
            <person name="Zhang H."/>
            <person name="Feng B."/>
            <person name="Zhu X."/>
            <person name="Liu R."/>
            <person name="Schnable J.C."/>
            <person name="Zhu J.-K."/>
            <person name="Zhang H."/>
        </authorList>
    </citation>
    <scope>NUCLEOTIDE SEQUENCE [LARGE SCALE GENOMIC DNA]</scope>
</reference>
<dbReference type="Proteomes" id="UP000275267">
    <property type="component" value="Unassembled WGS sequence"/>
</dbReference>
<proteinExistence type="predicted"/>
<evidence type="ECO:0000313" key="2">
    <source>
        <dbReference type="EMBL" id="RLN35320.1"/>
    </source>
</evidence>
<organism evidence="2 3">
    <name type="scientific">Panicum miliaceum</name>
    <name type="common">Proso millet</name>
    <name type="synonym">Broomcorn millet</name>
    <dbReference type="NCBI Taxonomy" id="4540"/>
    <lineage>
        <taxon>Eukaryota</taxon>
        <taxon>Viridiplantae</taxon>
        <taxon>Streptophyta</taxon>
        <taxon>Embryophyta</taxon>
        <taxon>Tracheophyta</taxon>
        <taxon>Spermatophyta</taxon>
        <taxon>Magnoliopsida</taxon>
        <taxon>Liliopsida</taxon>
        <taxon>Poales</taxon>
        <taxon>Poaceae</taxon>
        <taxon>PACMAD clade</taxon>
        <taxon>Panicoideae</taxon>
        <taxon>Panicodae</taxon>
        <taxon>Paniceae</taxon>
        <taxon>Panicinae</taxon>
        <taxon>Panicum</taxon>
        <taxon>Panicum sect. Panicum</taxon>
    </lineage>
</organism>
<name>A0A3L6TE02_PANMI</name>
<accession>A0A3L6TE02</accession>
<feature type="region of interest" description="Disordered" evidence="1">
    <location>
        <begin position="1"/>
        <end position="75"/>
    </location>
</feature>
<evidence type="ECO:0000256" key="1">
    <source>
        <dbReference type="SAM" id="MobiDB-lite"/>
    </source>
</evidence>
<keyword evidence="3" id="KW-1185">Reference proteome</keyword>
<evidence type="ECO:0000313" key="3">
    <source>
        <dbReference type="Proteomes" id="UP000275267"/>
    </source>
</evidence>
<dbReference type="EMBL" id="PQIB02000002">
    <property type="protein sequence ID" value="RLN35320.1"/>
    <property type="molecule type" value="Genomic_DNA"/>
</dbReference>